<dbReference type="PROSITE" id="PS51279">
    <property type="entry name" value="BCNT_C"/>
    <property type="match status" value="1"/>
</dbReference>
<dbReference type="AlphaFoldDB" id="G3AUL1"/>
<dbReference type="RefSeq" id="XP_007377538.1">
    <property type="nucleotide sequence ID" value="XM_007377476.1"/>
</dbReference>
<proteinExistence type="inferred from homology"/>
<dbReference type="InterPro" id="IPR011421">
    <property type="entry name" value="BCNT-C"/>
</dbReference>
<evidence type="ECO:0000259" key="5">
    <source>
        <dbReference type="PROSITE" id="PS51279"/>
    </source>
</evidence>
<feature type="region of interest" description="Disordered" evidence="4">
    <location>
        <begin position="1"/>
        <end position="111"/>
    </location>
</feature>
<evidence type="ECO:0000256" key="3">
    <source>
        <dbReference type="ARBA" id="ARBA00025222"/>
    </source>
</evidence>
<evidence type="ECO:0000256" key="1">
    <source>
        <dbReference type="ARBA" id="ARBA00010465"/>
    </source>
</evidence>
<organism evidence="7">
    <name type="scientific">Spathaspora passalidarum (strain NRRL Y-27907 / 11-Y1)</name>
    <dbReference type="NCBI Taxonomy" id="619300"/>
    <lineage>
        <taxon>Eukaryota</taxon>
        <taxon>Fungi</taxon>
        <taxon>Dikarya</taxon>
        <taxon>Ascomycota</taxon>
        <taxon>Saccharomycotina</taxon>
        <taxon>Pichiomycetes</taxon>
        <taxon>Debaryomycetaceae</taxon>
        <taxon>Spathaspora</taxon>
    </lineage>
</organism>
<comment type="similarity">
    <text evidence="1">Belongs to the SWC5 family.</text>
</comment>
<comment type="function">
    <text evidence="3">Component of the SWR1 complex which mediates the ATP-dependent exchange of histone H2A for the H2A variant HZT1 leading to transcriptional regulation of selected genes by chromatin remodeling. Involved in chromosome stability.</text>
</comment>
<evidence type="ECO:0000256" key="4">
    <source>
        <dbReference type="SAM" id="MobiDB-lite"/>
    </source>
</evidence>
<dbReference type="OrthoDB" id="445677at2759"/>
<dbReference type="GeneID" id="18874734"/>
<evidence type="ECO:0000256" key="2">
    <source>
        <dbReference type="ARBA" id="ARBA00019138"/>
    </source>
</evidence>
<dbReference type="eggNOG" id="KOG4776">
    <property type="taxonomic scope" value="Eukaryota"/>
</dbReference>
<evidence type="ECO:0000313" key="7">
    <source>
        <dbReference type="Proteomes" id="UP000000709"/>
    </source>
</evidence>
<name>G3AUL1_SPAPN</name>
<evidence type="ECO:0000313" key="6">
    <source>
        <dbReference type="EMBL" id="EGW30567.1"/>
    </source>
</evidence>
<dbReference type="InParanoid" id="G3AUL1"/>
<gene>
    <name evidence="6" type="ORF">SPAPADRAFT_63403</name>
</gene>
<feature type="compositionally biased region" description="Basic and acidic residues" evidence="4">
    <location>
        <begin position="77"/>
        <end position="111"/>
    </location>
</feature>
<keyword evidence="7" id="KW-1185">Reference proteome</keyword>
<dbReference type="KEGG" id="spaa:SPAPADRAFT_63403"/>
<dbReference type="STRING" id="619300.G3AUL1"/>
<sequence>MAKIKEQPVEEPEDDYDEELDEDYDPTKAASDDEEDSEDDEVVPGRPASSLHIGRFITDESGLVKNSTSLDIDSIFDDMKRGEAKETGHSETEEREREREQEQELHKNKTDAKQIKIQTSYTYAGKLITETKLVDADSEEAKAYLNSTSSVLSSDDGKNRSEVPVVRKDVMTGEMVQLRIKLKRPSLIDRFNGRNKKSLSTLEKSRLDWASFVDKRKIGDELKRYNKAGYLDKQAFLGRVDVKRDEKYVEAKEAAAL</sequence>
<dbReference type="EMBL" id="GL996505">
    <property type="protein sequence ID" value="EGW30567.1"/>
    <property type="molecule type" value="Genomic_DNA"/>
</dbReference>
<reference evidence="6 7" key="1">
    <citation type="journal article" date="2011" name="Proc. Natl. Acad. Sci. U.S.A.">
        <title>Comparative genomics of xylose-fermenting fungi for enhanced biofuel production.</title>
        <authorList>
            <person name="Wohlbach D.J."/>
            <person name="Kuo A."/>
            <person name="Sato T.K."/>
            <person name="Potts K.M."/>
            <person name="Salamov A.A."/>
            <person name="LaButti K.M."/>
            <person name="Sun H."/>
            <person name="Clum A."/>
            <person name="Pangilinan J.L."/>
            <person name="Lindquist E.A."/>
            <person name="Lucas S."/>
            <person name="Lapidus A."/>
            <person name="Jin M."/>
            <person name="Gunawan C."/>
            <person name="Balan V."/>
            <person name="Dale B.E."/>
            <person name="Jeffries T.W."/>
            <person name="Zinkel R."/>
            <person name="Barry K.W."/>
            <person name="Grigoriev I.V."/>
            <person name="Gasch A.P."/>
        </authorList>
    </citation>
    <scope>NUCLEOTIDE SEQUENCE [LARGE SCALE GENOMIC DNA]</scope>
    <source>
        <strain evidence="7">NRRL Y-27907 / 11-Y1</strain>
    </source>
</reference>
<dbReference type="InterPro" id="IPR027124">
    <property type="entry name" value="Swc5/CFDP1/2"/>
</dbReference>
<dbReference type="HOGENOM" id="CLU_062474_1_0_1"/>
<feature type="compositionally biased region" description="Acidic residues" evidence="4">
    <location>
        <begin position="32"/>
        <end position="42"/>
    </location>
</feature>
<dbReference type="FunCoup" id="G3AUL1">
    <property type="interactions" value="471"/>
</dbReference>
<dbReference type="PANTHER" id="PTHR48407">
    <property type="entry name" value="CRANIOFACIAL DEVELOPMENT PROTEIN 1"/>
    <property type="match status" value="1"/>
</dbReference>
<dbReference type="Proteomes" id="UP000000709">
    <property type="component" value="Unassembled WGS sequence"/>
</dbReference>
<dbReference type="GO" id="GO:0000812">
    <property type="term" value="C:Swr1 complex"/>
    <property type="evidence" value="ECO:0007669"/>
    <property type="project" value="TreeGrafter"/>
</dbReference>
<feature type="domain" description="BCNT-C" evidence="5">
    <location>
        <begin position="182"/>
        <end position="257"/>
    </location>
</feature>
<accession>G3AUL1</accession>
<dbReference type="PANTHER" id="PTHR48407:SF1">
    <property type="entry name" value="CRANIOFACIAL DEVELOPMENT PROTEIN 1"/>
    <property type="match status" value="1"/>
</dbReference>
<dbReference type="OMA" id="LDWAAYV"/>
<protein>
    <recommendedName>
        <fullName evidence="2">SWR1-complex protein 5</fullName>
    </recommendedName>
</protein>
<feature type="non-terminal residue" evidence="6">
    <location>
        <position position="257"/>
    </location>
</feature>
<feature type="compositionally biased region" description="Acidic residues" evidence="4">
    <location>
        <begin position="9"/>
        <end position="24"/>
    </location>
</feature>
<dbReference type="Pfam" id="PF07572">
    <property type="entry name" value="BCNT"/>
    <property type="match status" value="1"/>
</dbReference>